<proteinExistence type="inferred from homology"/>
<accession>A0AAD4M7F5</accession>
<evidence type="ECO:0000256" key="7">
    <source>
        <dbReference type="ARBA" id="ARBA00023128"/>
    </source>
</evidence>
<dbReference type="InterPro" id="IPR018108">
    <property type="entry name" value="MCP_transmembrane"/>
</dbReference>
<dbReference type="PROSITE" id="PS50920">
    <property type="entry name" value="SOLCAR"/>
    <property type="match status" value="2"/>
</dbReference>
<dbReference type="PANTHER" id="PTHR45624:SF45">
    <property type="entry name" value="MITOCHONDRIAL CARRIER"/>
    <property type="match status" value="1"/>
</dbReference>
<evidence type="ECO:0000256" key="8">
    <source>
        <dbReference type="ARBA" id="ARBA00023136"/>
    </source>
</evidence>
<keyword evidence="13" id="KW-1185">Reference proteome</keyword>
<dbReference type="InterPro" id="IPR023395">
    <property type="entry name" value="MCP_dom_sf"/>
</dbReference>
<evidence type="ECO:0000256" key="6">
    <source>
        <dbReference type="ARBA" id="ARBA00022989"/>
    </source>
</evidence>
<evidence type="ECO:0000256" key="2">
    <source>
        <dbReference type="ARBA" id="ARBA00006375"/>
    </source>
</evidence>
<keyword evidence="8 9" id="KW-0472">Membrane</keyword>
<comment type="caution">
    <text evidence="12">The sequence shown here is derived from an EMBL/GenBank/DDBJ whole genome shotgun (WGS) entry which is preliminary data.</text>
</comment>
<evidence type="ECO:0000256" key="1">
    <source>
        <dbReference type="ARBA" id="ARBA00004225"/>
    </source>
</evidence>
<dbReference type="GO" id="GO:0000064">
    <property type="term" value="F:L-ornithine transmembrane transporter activity"/>
    <property type="evidence" value="ECO:0007669"/>
    <property type="project" value="TreeGrafter"/>
</dbReference>
<dbReference type="PANTHER" id="PTHR45624">
    <property type="entry name" value="MITOCHONDRIAL BASIC AMINO ACIDS TRANSPORTER-RELATED"/>
    <property type="match status" value="1"/>
</dbReference>
<comment type="similarity">
    <text evidence="2 10">Belongs to the mitochondrial carrier (TC 2.A.29) family.</text>
</comment>
<keyword evidence="6 11" id="KW-1133">Transmembrane helix</keyword>
<feature type="transmembrane region" description="Helical" evidence="11">
    <location>
        <begin position="76"/>
        <end position="96"/>
    </location>
</feature>
<evidence type="ECO:0000256" key="10">
    <source>
        <dbReference type="RuleBase" id="RU000488"/>
    </source>
</evidence>
<evidence type="ECO:0000256" key="4">
    <source>
        <dbReference type="ARBA" id="ARBA00022692"/>
    </source>
</evidence>
<keyword evidence="3 10" id="KW-0813">Transport</keyword>
<dbReference type="Pfam" id="PF00153">
    <property type="entry name" value="Mito_carr"/>
    <property type="match status" value="2"/>
</dbReference>
<feature type="repeat" description="Solcar" evidence="9">
    <location>
        <begin position="6"/>
        <end position="100"/>
    </location>
</feature>
<dbReference type="SUPFAM" id="SSF103506">
    <property type="entry name" value="Mitochondrial carrier"/>
    <property type="match status" value="1"/>
</dbReference>
<evidence type="ECO:0000256" key="5">
    <source>
        <dbReference type="ARBA" id="ARBA00022737"/>
    </source>
</evidence>
<dbReference type="Gene3D" id="1.50.40.10">
    <property type="entry name" value="Mitochondrial carrier domain"/>
    <property type="match status" value="2"/>
</dbReference>
<dbReference type="GO" id="GO:1990575">
    <property type="term" value="P:mitochondrial L-ornithine transmembrane transport"/>
    <property type="evidence" value="ECO:0007669"/>
    <property type="project" value="TreeGrafter"/>
</dbReference>
<dbReference type="EMBL" id="WTXG01000011">
    <property type="protein sequence ID" value="KAI0302326.1"/>
    <property type="molecule type" value="Genomic_DNA"/>
</dbReference>
<name>A0AAD4M7F5_9AGAM</name>
<dbReference type="AlphaFoldDB" id="A0AAD4M7F5"/>
<evidence type="ECO:0000256" key="3">
    <source>
        <dbReference type="ARBA" id="ARBA00022448"/>
    </source>
</evidence>
<sequence length="225" mass="24256">MPQKTSETVNELIAGSFGGAAQVLVGQPLDTVKTRAQIAPSLVHLFYASGSSPHRPMDILAQTVRKEGVLALYKGMASPLIGIAGVNSLLFAAYGISKRIISPFGQLSLKETAAAGAMAGAANAILASPVEMFKVRMQGQYGTPSDKRLRVVAREMWAEWGFRKGVMRGYWVTVAREIPAYAGFYTAFEYSKRKFVSTYGPDLPVWALLASGSTGGIAYWLFPIL</sequence>
<keyword evidence="4 9" id="KW-0812">Transmembrane</keyword>
<reference evidence="12" key="1">
    <citation type="journal article" date="2022" name="New Phytol.">
        <title>Evolutionary transition to the ectomycorrhizal habit in the genomes of a hyperdiverse lineage of mushroom-forming fungi.</title>
        <authorList>
            <person name="Looney B."/>
            <person name="Miyauchi S."/>
            <person name="Morin E."/>
            <person name="Drula E."/>
            <person name="Courty P.E."/>
            <person name="Kohler A."/>
            <person name="Kuo A."/>
            <person name="LaButti K."/>
            <person name="Pangilinan J."/>
            <person name="Lipzen A."/>
            <person name="Riley R."/>
            <person name="Andreopoulos W."/>
            <person name="He G."/>
            <person name="Johnson J."/>
            <person name="Nolan M."/>
            <person name="Tritt A."/>
            <person name="Barry K.W."/>
            <person name="Grigoriev I.V."/>
            <person name="Nagy L.G."/>
            <person name="Hibbett D."/>
            <person name="Henrissat B."/>
            <person name="Matheny P.B."/>
            <person name="Labbe J."/>
            <person name="Martin F.M."/>
        </authorList>
    </citation>
    <scope>NUCLEOTIDE SEQUENCE</scope>
    <source>
        <strain evidence="12">BPL690</strain>
    </source>
</reference>
<evidence type="ECO:0000256" key="11">
    <source>
        <dbReference type="SAM" id="Phobius"/>
    </source>
</evidence>
<gene>
    <name evidence="12" type="ORF">B0F90DRAFT_1816535</name>
</gene>
<evidence type="ECO:0000313" key="13">
    <source>
        <dbReference type="Proteomes" id="UP001203297"/>
    </source>
</evidence>
<dbReference type="GO" id="GO:0031966">
    <property type="term" value="C:mitochondrial membrane"/>
    <property type="evidence" value="ECO:0007669"/>
    <property type="project" value="UniProtKB-SubCell"/>
</dbReference>
<keyword evidence="5" id="KW-0677">Repeat</keyword>
<dbReference type="InterPro" id="IPR050567">
    <property type="entry name" value="Mitochondrial_Carrier"/>
</dbReference>
<feature type="transmembrane region" description="Helical" evidence="11">
    <location>
        <begin position="203"/>
        <end position="222"/>
    </location>
</feature>
<keyword evidence="7" id="KW-0496">Mitochondrion</keyword>
<organism evidence="12 13">
    <name type="scientific">Multifurca ochricompacta</name>
    <dbReference type="NCBI Taxonomy" id="376703"/>
    <lineage>
        <taxon>Eukaryota</taxon>
        <taxon>Fungi</taxon>
        <taxon>Dikarya</taxon>
        <taxon>Basidiomycota</taxon>
        <taxon>Agaricomycotina</taxon>
        <taxon>Agaricomycetes</taxon>
        <taxon>Russulales</taxon>
        <taxon>Russulaceae</taxon>
        <taxon>Multifurca</taxon>
    </lineage>
</organism>
<dbReference type="Proteomes" id="UP001203297">
    <property type="component" value="Unassembled WGS sequence"/>
</dbReference>
<evidence type="ECO:0000313" key="12">
    <source>
        <dbReference type="EMBL" id="KAI0302326.1"/>
    </source>
</evidence>
<evidence type="ECO:0000256" key="9">
    <source>
        <dbReference type="PROSITE-ProRule" id="PRU00282"/>
    </source>
</evidence>
<protein>
    <submittedName>
        <fullName evidence="12">Mitochondrial carrier domain-containing protein</fullName>
    </submittedName>
</protein>
<comment type="subcellular location">
    <subcellularLocation>
        <location evidence="1">Mitochondrion membrane</location>
        <topology evidence="1">Multi-pass membrane protein</topology>
    </subcellularLocation>
</comment>
<feature type="repeat" description="Solcar" evidence="9">
    <location>
        <begin position="107"/>
        <end position="194"/>
    </location>
</feature>